<accession>A0A0A9FJE4</accession>
<dbReference type="AlphaFoldDB" id="A0A0A9FJE4"/>
<reference evidence="2" key="1">
    <citation type="submission" date="2014-09" db="EMBL/GenBank/DDBJ databases">
        <authorList>
            <person name="Magalhaes I.L.F."/>
            <person name="Oliveira U."/>
            <person name="Santos F.R."/>
            <person name="Vidigal T.H.D.A."/>
            <person name="Brescovit A.D."/>
            <person name="Santos A.J."/>
        </authorList>
    </citation>
    <scope>NUCLEOTIDE SEQUENCE</scope>
    <source>
        <tissue evidence="2">Shoot tissue taken approximately 20 cm above the soil surface</tissue>
    </source>
</reference>
<feature type="region of interest" description="Disordered" evidence="1">
    <location>
        <begin position="1"/>
        <end position="40"/>
    </location>
</feature>
<dbReference type="EMBL" id="GBRH01187655">
    <property type="protein sequence ID" value="JAE10241.1"/>
    <property type="molecule type" value="Transcribed_RNA"/>
</dbReference>
<reference evidence="2" key="2">
    <citation type="journal article" date="2015" name="Data Brief">
        <title>Shoot transcriptome of the giant reed, Arundo donax.</title>
        <authorList>
            <person name="Barrero R.A."/>
            <person name="Guerrero F.D."/>
            <person name="Moolhuijzen P."/>
            <person name="Goolsby J.A."/>
            <person name="Tidwell J."/>
            <person name="Bellgard S.E."/>
            <person name="Bellgard M.I."/>
        </authorList>
    </citation>
    <scope>NUCLEOTIDE SEQUENCE</scope>
    <source>
        <tissue evidence="2">Shoot tissue taken approximately 20 cm above the soil surface</tissue>
    </source>
</reference>
<name>A0A0A9FJE4_ARUDO</name>
<evidence type="ECO:0000256" key="1">
    <source>
        <dbReference type="SAM" id="MobiDB-lite"/>
    </source>
</evidence>
<protein>
    <submittedName>
        <fullName evidence="2">Uncharacterized protein</fullName>
    </submittedName>
</protein>
<proteinExistence type="predicted"/>
<organism evidence="2">
    <name type="scientific">Arundo donax</name>
    <name type="common">Giant reed</name>
    <name type="synonym">Donax arundinaceus</name>
    <dbReference type="NCBI Taxonomy" id="35708"/>
    <lineage>
        <taxon>Eukaryota</taxon>
        <taxon>Viridiplantae</taxon>
        <taxon>Streptophyta</taxon>
        <taxon>Embryophyta</taxon>
        <taxon>Tracheophyta</taxon>
        <taxon>Spermatophyta</taxon>
        <taxon>Magnoliopsida</taxon>
        <taxon>Liliopsida</taxon>
        <taxon>Poales</taxon>
        <taxon>Poaceae</taxon>
        <taxon>PACMAD clade</taxon>
        <taxon>Arundinoideae</taxon>
        <taxon>Arundineae</taxon>
        <taxon>Arundo</taxon>
    </lineage>
</organism>
<evidence type="ECO:0000313" key="2">
    <source>
        <dbReference type="EMBL" id="JAE10241.1"/>
    </source>
</evidence>
<sequence length="40" mass="4615">MHQQMGLHKDPFSIQQHTDSPELSVPSHQLTPQCHPHQMT</sequence>